<keyword evidence="1" id="KW-0732">Signal</keyword>
<dbReference type="Proteomes" id="UP000830401">
    <property type="component" value="Chromosome"/>
</dbReference>
<dbReference type="EMBL" id="CP095061">
    <property type="protein sequence ID" value="UOQ66841.1"/>
    <property type="molecule type" value="Genomic_DNA"/>
</dbReference>
<evidence type="ECO:0000259" key="2">
    <source>
        <dbReference type="Pfam" id="PF18962"/>
    </source>
</evidence>
<protein>
    <submittedName>
        <fullName evidence="3">T9SS type A sorting domain-containing protein</fullName>
    </submittedName>
</protein>
<feature type="domain" description="Secretion system C-terminal sorting" evidence="2">
    <location>
        <begin position="607"/>
        <end position="680"/>
    </location>
</feature>
<gene>
    <name evidence="3" type="ORF">MUN86_02690</name>
</gene>
<dbReference type="RefSeq" id="WP_245121405.1">
    <property type="nucleotide sequence ID" value="NZ_CP095061.1"/>
</dbReference>
<dbReference type="Pfam" id="PF18962">
    <property type="entry name" value="Por_Secre_tail"/>
    <property type="match status" value="1"/>
</dbReference>
<reference evidence="3" key="1">
    <citation type="submission" date="2022-04" db="EMBL/GenBank/DDBJ databases">
        <title>Hymenobacter sp. isolated from the air.</title>
        <authorList>
            <person name="Won M."/>
            <person name="Lee C.-M."/>
            <person name="Woen H.-Y."/>
            <person name="Kwon S.-W."/>
        </authorList>
    </citation>
    <scope>NUCLEOTIDE SEQUENCE</scope>
    <source>
        <strain evidence="3">5420S-77</strain>
    </source>
</reference>
<dbReference type="InterPro" id="IPR026444">
    <property type="entry name" value="Secre_tail"/>
</dbReference>
<sequence length="683" mass="71294">MANLHIGLWRKLALTALLAASAATGQAQNRLSKAPNRLSQTQDHLPINRLKQVVSPRPNIAARVSSNPYLSNQGQNVAGTYTDLGTNGTVISTANTDDANSAAQNIGFSFSYNGASFTQFVLNTNGFIKLGAVAPTAANDIEVLLNSTDANIIAPASNVDLQGAANQATNPTEFRVATSGAPGSQVCTIQFKNLRDKATSNPGGTPINPQFATMQFQIKLYEGTNTVEFVYGTWTATTSAALGQPFLIGLKGNQLSSGTQITEADLAELSLLYKASTQAWNTTVFTNVVGQGLAGHFIRNTFLPDAGRTYRFRVAPADDAAVELIYSLGKTPTNNSQVIQAVVSNTGTATITNRAVTINVTGANTFTNATIIPSLPPGYYTVVSFGAFTPSAVGNNTITVSVPADGSALNNSQTITQIVTNDTYSAAEPNILATNGGGGLADTLDNASAGILATKYTASIARTVTAVKVHLADDSPGTANTSVGRTVYAAVLSSTGAVLGRTTDYTIQAGDIGTYKTFTLTTPVPIAVGEFYVGLALATTNNTAPFYPLGLQSEEPTRTGNFYFVDINGGTPQDVTDEVDLGRFMIEAVVTGGALGTSAALSRAVEMYPNPATGLVRLAVQGANAKGQLNATVINQLGQVVHTARLKDNFTNELNLSSLANGLYLLKVQTGSDFTTRQLVLAK</sequence>
<evidence type="ECO:0000256" key="1">
    <source>
        <dbReference type="SAM" id="SignalP"/>
    </source>
</evidence>
<dbReference type="NCBIfam" id="TIGR04183">
    <property type="entry name" value="Por_Secre_tail"/>
    <property type="match status" value="1"/>
</dbReference>
<proteinExistence type="predicted"/>
<evidence type="ECO:0000313" key="4">
    <source>
        <dbReference type="Proteomes" id="UP000830401"/>
    </source>
</evidence>
<organism evidence="3 4">
    <name type="scientific">Hymenobacter volaticus</name>
    <dbReference type="NCBI Taxonomy" id="2932254"/>
    <lineage>
        <taxon>Bacteria</taxon>
        <taxon>Pseudomonadati</taxon>
        <taxon>Bacteroidota</taxon>
        <taxon>Cytophagia</taxon>
        <taxon>Cytophagales</taxon>
        <taxon>Hymenobacteraceae</taxon>
        <taxon>Hymenobacter</taxon>
    </lineage>
</organism>
<keyword evidence="4" id="KW-1185">Reference proteome</keyword>
<accession>A0ABY4G7W0</accession>
<feature type="chain" id="PRO_5045110373" evidence="1">
    <location>
        <begin position="28"/>
        <end position="683"/>
    </location>
</feature>
<feature type="signal peptide" evidence="1">
    <location>
        <begin position="1"/>
        <end position="27"/>
    </location>
</feature>
<name>A0ABY4G7W0_9BACT</name>
<evidence type="ECO:0000313" key="3">
    <source>
        <dbReference type="EMBL" id="UOQ66841.1"/>
    </source>
</evidence>